<dbReference type="InterPro" id="IPR007803">
    <property type="entry name" value="Asp/Arg/Pro-Hydrxlase"/>
</dbReference>
<feature type="repeat" description="TPR" evidence="4">
    <location>
        <begin position="44"/>
        <end position="77"/>
    </location>
</feature>
<dbReference type="GO" id="GO:0051213">
    <property type="term" value="F:dioxygenase activity"/>
    <property type="evidence" value="ECO:0007669"/>
    <property type="project" value="UniProtKB-KW"/>
</dbReference>
<dbReference type="Proteomes" id="UP000318681">
    <property type="component" value="Unassembled WGS sequence"/>
</dbReference>
<dbReference type="InterPro" id="IPR027443">
    <property type="entry name" value="IPNS-like_sf"/>
</dbReference>
<dbReference type="OrthoDB" id="21665at2"/>
<dbReference type="RefSeq" id="WP_145150582.1">
    <property type="nucleotide sequence ID" value="NZ_VNIM01000032.1"/>
</dbReference>
<dbReference type="SMART" id="SM00028">
    <property type="entry name" value="TPR"/>
    <property type="match status" value="3"/>
</dbReference>
<dbReference type="SUPFAM" id="SSF51197">
    <property type="entry name" value="Clavaminate synthase-like"/>
    <property type="match status" value="1"/>
</dbReference>
<sequence>MSAGSPTRTLDVLFGQADIATREGRLADAIAAYRAILDIAPHDPRALNAIGNRLLSTGDATDAARYLQRAVEADPAAPPIWLNLSFALRAAGRHHEELAAIDRALTLDPYFLVALLHKAQWFERHDRAGEAVRVYRALLAAAPALSTLAPGLRQALEHGQALIAQEDEGIATAIAAQVDGEAIASERIRHCFDALAGRRRIYVQQPAGLHIPYLPAIQFFDRALLPWLAELEAATAIVRDEYLGLLAGALENTPYVQVAAGQPVNQWAKLNNSLDWGAHFLWRDGRPVPAVLERCPRTAALLGRLPLLDVPLRGPNVMFSTLRPHTHIPPHTGVTNMRAVVHLPLLIPSGCRFRVGSETRPWTIGSAFVFDDTIEHEAWNDSDEIRVVMILDIWNPFLDDAEKASLRAASRAISAFGGA</sequence>
<organism evidence="6 7">
    <name type="scientific">Alterirhizorhabdus solaris</name>
    <dbReference type="NCBI Taxonomy" id="2529389"/>
    <lineage>
        <taxon>Bacteria</taxon>
        <taxon>Pseudomonadati</taxon>
        <taxon>Pseudomonadota</taxon>
        <taxon>Alphaproteobacteria</taxon>
        <taxon>Sphingomonadales</taxon>
        <taxon>Rhizorhabdaceae</taxon>
        <taxon>Alterirhizorhabdus</taxon>
    </lineage>
</organism>
<dbReference type="PANTHER" id="PTHR46332:SF5">
    <property type="entry name" value="ASPARTATE BETA-HYDROXYLASE DOMAIN CONTAINING 2"/>
    <property type="match status" value="1"/>
</dbReference>
<keyword evidence="4" id="KW-0802">TPR repeat</keyword>
<evidence type="ECO:0000256" key="2">
    <source>
        <dbReference type="ARBA" id="ARBA00022964"/>
    </source>
</evidence>
<evidence type="ECO:0000256" key="1">
    <source>
        <dbReference type="ARBA" id="ARBA00007730"/>
    </source>
</evidence>
<dbReference type="InterPro" id="IPR019734">
    <property type="entry name" value="TPR_rpt"/>
</dbReference>
<reference evidence="6 7" key="1">
    <citation type="submission" date="2019-07" db="EMBL/GenBank/DDBJ databases">
        <title>Sphingomonas solaris sp. nov., isolated from a solar panel from Boston, Massachusetts.</title>
        <authorList>
            <person name="Tanner K."/>
            <person name="Pascual J."/>
            <person name="Mancuso C."/>
            <person name="Pereto J."/>
            <person name="Khalil A."/>
            <person name="Vilanova C."/>
        </authorList>
    </citation>
    <scope>NUCLEOTIDE SEQUENCE [LARGE SCALE GENOMIC DNA]</scope>
    <source>
        <strain evidence="6 7">R4DWN</strain>
    </source>
</reference>
<evidence type="ECO:0000256" key="3">
    <source>
        <dbReference type="ARBA" id="ARBA00023002"/>
    </source>
</evidence>
<dbReference type="AlphaFoldDB" id="A0A558R543"/>
<dbReference type="PANTHER" id="PTHR46332">
    <property type="entry name" value="ASPARTATE BETA-HYDROXYLASE DOMAIN-CONTAINING PROTEIN 2"/>
    <property type="match status" value="1"/>
</dbReference>
<keyword evidence="7" id="KW-1185">Reference proteome</keyword>
<dbReference type="Gene3D" id="2.60.120.330">
    <property type="entry name" value="B-lactam Antibiotic, Isopenicillin N Synthase, Chain"/>
    <property type="match status" value="1"/>
</dbReference>
<comment type="caution">
    <text evidence="6">The sequence shown here is derived from an EMBL/GenBank/DDBJ whole genome shotgun (WGS) entry which is preliminary data.</text>
</comment>
<proteinExistence type="inferred from homology"/>
<dbReference type="InterPro" id="IPR051821">
    <property type="entry name" value="Asp/Asn_beta-hydroxylase"/>
</dbReference>
<keyword evidence="2" id="KW-0223">Dioxygenase</keyword>
<name>A0A558R543_9SPHN</name>
<gene>
    <name evidence="6" type="ORF">FOY91_09525</name>
</gene>
<evidence type="ECO:0000313" key="7">
    <source>
        <dbReference type="Proteomes" id="UP000318681"/>
    </source>
</evidence>
<dbReference type="Gene3D" id="1.25.40.10">
    <property type="entry name" value="Tetratricopeptide repeat domain"/>
    <property type="match status" value="1"/>
</dbReference>
<keyword evidence="3" id="KW-0560">Oxidoreductase</keyword>
<evidence type="ECO:0000259" key="5">
    <source>
        <dbReference type="Pfam" id="PF05118"/>
    </source>
</evidence>
<dbReference type="EMBL" id="VNIM01000032">
    <property type="protein sequence ID" value="TVV74496.1"/>
    <property type="molecule type" value="Genomic_DNA"/>
</dbReference>
<dbReference type="GO" id="GO:0016020">
    <property type="term" value="C:membrane"/>
    <property type="evidence" value="ECO:0007669"/>
    <property type="project" value="TreeGrafter"/>
</dbReference>
<feature type="domain" description="Aspartyl/asparaginy/proline hydroxylase" evidence="5">
    <location>
        <begin position="236"/>
        <end position="396"/>
    </location>
</feature>
<dbReference type="InterPro" id="IPR011990">
    <property type="entry name" value="TPR-like_helical_dom_sf"/>
</dbReference>
<protein>
    <submittedName>
        <fullName evidence="6">Tetratricopeptide repeat protein</fullName>
    </submittedName>
</protein>
<evidence type="ECO:0000256" key="4">
    <source>
        <dbReference type="PROSITE-ProRule" id="PRU00339"/>
    </source>
</evidence>
<dbReference type="Pfam" id="PF13432">
    <property type="entry name" value="TPR_16"/>
    <property type="match status" value="2"/>
</dbReference>
<evidence type="ECO:0000313" key="6">
    <source>
        <dbReference type="EMBL" id="TVV74496.1"/>
    </source>
</evidence>
<dbReference type="PROSITE" id="PS50005">
    <property type="entry name" value="TPR"/>
    <property type="match status" value="1"/>
</dbReference>
<comment type="similarity">
    <text evidence="1">Belongs to the aspartyl/asparaginyl beta-hydroxylase family.</text>
</comment>
<accession>A0A558R543</accession>
<dbReference type="Pfam" id="PF05118">
    <property type="entry name" value="Asp_Arg_Hydrox"/>
    <property type="match status" value="1"/>
</dbReference>
<dbReference type="SUPFAM" id="SSF48452">
    <property type="entry name" value="TPR-like"/>
    <property type="match status" value="1"/>
</dbReference>